<keyword evidence="2" id="KW-0732">Signal</keyword>
<dbReference type="Proteomes" id="UP000782880">
    <property type="component" value="Unassembled WGS sequence"/>
</dbReference>
<feature type="transmembrane region" description="Helical" evidence="1">
    <location>
        <begin position="146"/>
        <end position="164"/>
    </location>
</feature>
<keyword evidence="1" id="KW-1133">Transmembrane helix</keyword>
<feature type="transmembrane region" description="Helical" evidence="1">
    <location>
        <begin position="301"/>
        <end position="317"/>
    </location>
</feature>
<feature type="transmembrane region" description="Helical" evidence="1">
    <location>
        <begin position="270"/>
        <end position="289"/>
    </location>
</feature>
<feature type="transmembrane region" description="Helical" evidence="1">
    <location>
        <begin position="368"/>
        <end position="389"/>
    </location>
</feature>
<evidence type="ECO:0000313" key="4">
    <source>
        <dbReference type="Proteomes" id="UP000782880"/>
    </source>
</evidence>
<evidence type="ECO:0000256" key="1">
    <source>
        <dbReference type="SAM" id="Phobius"/>
    </source>
</evidence>
<keyword evidence="1" id="KW-0472">Membrane</keyword>
<protein>
    <submittedName>
        <fullName evidence="3">Uncharacterized protein</fullName>
    </submittedName>
</protein>
<comment type="caution">
    <text evidence="3">The sequence shown here is derived from an EMBL/GenBank/DDBJ whole genome shotgun (WGS) entry which is preliminary data.</text>
</comment>
<name>A0A921IKF0_9FIRM</name>
<feature type="transmembrane region" description="Helical" evidence="1">
    <location>
        <begin position="79"/>
        <end position="97"/>
    </location>
</feature>
<reference evidence="3" key="1">
    <citation type="journal article" date="2021" name="PeerJ">
        <title>Extensive microbial diversity within the chicken gut microbiome revealed by metagenomics and culture.</title>
        <authorList>
            <person name="Gilroy R."/>
            <person name="Ravi A."/>
            <person name="Getino M."/>
            <person name="Pursley I."/>
            <person name="Horton D.L."/>
            <person name="Alikhan N.F."/>
            <person name="Baker D."/>
            <person name="Gharbi K."/>
            <person name="Hall N."/>
            <person name="Watson M."/>
            <person name="Adriaenssens E.M."/>
            <person name="Foster-Nyarko E."/>
            <person name="Jarju S."/>
            <person name="Secka A."/>
            <person name="Antonio M."/>
            <person name="Oren A."/>
            <person name="Chaudhuri R.R."/>
            <person name="La Ragione R."/>
            <person name="Hildebrand F."/>
            <person name="Pallen M.J."/>
        </authorList>
    </citation>
    <scope>NUCLEOTIDE SEQUENCE</scope>
    <source>
        <strain evidence="3">ChiBcec21-2208</strain>
    </source>
</reference>
<feature type="transmembrane region" description="Helical" evidence="1">
    <location>
        <begin position="193"/>
        <end position="210"/>
    </location>
</feature>
<evidence type="ECO:0000256" key="2">
    <source>
        <dbReference type="SAM" id="SignalP"/>
    </source>
</evidence>
<sequence length="406" mass="45397">MTKTVKQRVLWAVTLAALAAFTVAMAWLHYQQLCSPGGGTDPYTSDLGQHLAFAQKGMVYSTTSLLIGPAYALAGRWGIAWLLALFHLAAVVVFACGLREALPQLQRPVRLLISLVVYFAQAVWMPRGGYWYQGTIISTVYHNTTYIMLAPFALLAVLAFYRAWRGMSGKLDLRAWLVYTLWLTVATSFKASLVFAFAPALLVLLIADLVRTRGKNFRQEFIMGCSVLPSIALCLVQANVLFADADSGMQLIFTVDFDRHAMLWGPFNEAGVLGLLRSFVFVGAVGVLLGRRAWKSFRYRFSLLTFCIAMAEALLLVESGERLYHANLWWGPFICFWVFLLESLAVWLRSCADWRGGDRAGHLGVRVLLCGAALMWHIISGICFLVLMLQGVSYNIPIQTYHFLFF</sequence>
<evidence type="ECO:0000313" key="3">
    <source>
        <dbReference type="EMBL" id="HJG28472.1"/>
    </source>
</evidence>
<keyword evidence="1" id="KW-0812">Transmembrane</keyword>
<feature type="transmembrane region" description="Helical" evidence="1">
    <location>
        <begin position="329"/>
        <end position="348"/>
    </location>
</feature>
<feature type="signal peptide" evidence="2">
    <location>
        <begin position="1"/>
        <end position="26"/>
    </location>
</feature>
<gene>
    <name evidence="3" type="ORF">K8V20_07490</name>
</gene>
<accession>A0A921IKF0</accession>
<dbReference type="EMBL" id="DYVE01000194">
    <property type="protein sequence ID" value="HJG28472.1"/>
    <property type="molecule type" value="Genomic_DNA"/>
</dbReference>
<organism evidence="3 4">
    <name type="scientific">Subdoligranulum variabile</name>
    <dbReference type="NCBI Taxonomy" id="214851"/>
    <lineage>
        <taxon>Bacteria</taxon>
        <taxon>Bacillati</taxon>
        <taxon>Bacillota</taxon>
        <taxon>Clostridia</taxon>
        <taxon>Eubacteriales</taxon>
        <taxon>Oscillospiraceae</taxon>
        <taxon>Subdoligranulum</taxon>
    </lineage>
</organism>
<reference evidence="3" key="2">
    <citation type="submission" date="2021-09" db="EMBL/GenBank/DDBJ databases">
        <authorList>
            <person name="Gilroy R."/>
        </authorList>
    </citation>
    <scope>NUCLEOTIDE SEQUENCE</scope>
    <source>
        <strain evidence="3">ChiBcec21-2208</strain>
    </source>
</reference>
<proteinExistence type="predicted"/>
<feature type="transmembrane region" description="Helical" evidence="1">
    <location>
        <begin position="222"/>
        <end position="242"/>
    </location>
</feature>
<feature type="chain" id="PRO_5037733009" evidence="2">
    <location>
        <begin position="27"/>
        <end position="406"/>
    </location>
</feature>
<dbReference type="AlphaFoldDB" id="A0A921IKF0"/>
<feature type="transmembrane region" description="Helical" evidence="1">
    <location>
        <begin position="109"/>
        <end position="126"/>
    </location>
</feature>